<feature type="chain" id="PRO_5002222518" evidence="1">
    <location>
        <begin position="19"/>
        <end position="89"/>
    </location>
</feature>
<dbReference type="Proteomes" id="UP000054477">
    <property type="component" value="Unassembled WGS sequence"/>
</dbReference>
<reference evidence="3" key="2">
    <citation type="submission" date="2015-01" db="EMBL/GenBank/DDBJ databases">
        <title>Evolutionary Origins and Diversification of the Mycorrhizal Mutualists.</title>
        <authorList>
            <consortium name="DOE Joint Genome Institute"/>
            <consortium name="Mycorrhizal Genomics Consortium"/>
            <person name="Kohler A."/>
            <person name="Kuo A."/>
            <person name="Nagy L.G."/>
            <person name="Floudas D."/>
            <person name="Copeland A."/>
            <person name="Barry K.W."/>
            <person name="Cichocki N."/>
            <person name="Veneault-Fourrey C."/>
            <person name="LaButti K."/>
            <person name="Lindquist E.A."/>
            <person name="Lipzen A."/>
            <person name="Lundell T."/>
            <person name="Morin E."/>
            <person name="Murat C."/>
            <person name="Riley R."/>
            <person name="Ohm R."/>
            <person name="Sun H."/>
            <person name="Tunlid A."/>
            <person name="Henrissat B."/>
            <person name="Grigoriev I.V."/>
            <person name="Hibbett D.S."/>
            <person name="Martin F."/>
        </authorList>
    </citation>
    <scope>NUCLEOTIDE SEQUENCE [LARGE SCALE GENOMIC DNA]</scope>
    <source>
        <strain evidence="3">LaAM-08-1</strain>
    </source>
</reference>
<gene>
    <name evidence="2" type="ORF">K443DRAFT_114006</name>
</gene>
<keyword evidence="3" id="KW-1185">Reference proteome</keyword>
<evidence type="ECO:0000256" key="1">
    <source>
        <dbReference type="SAM" id="SignalP"/>
    </source>
</evidence>
<reference evidence="2 3" key="1">
    <citation type="submission" date="2014-04" db="EMBL/GenBank/DDBJ databases">
        <authorList>
            <consortium name="DOE Joint Genome Institute"/>
            <person name="Kuo A."/>
            <person name="Kohler A."/>
            <person name="Nagy L.G."/>
            <person name="Floudas D."/>
            <person name="Copeland A."/>
            <person name="Barry K.W."/>
            <person name="Cichocki N."/>
            <person name="Veneault-Fourrey C."/>
            <person name="LaButti K."/>
            <person name="Lindquist E.A."/>
            <person name="Lipzen A."/>
            <person name="Lundell T."/>
            <person name="Morin E."/>
            <person name="Murat C."/>
            <person name="Sun H."/>
            <person name="Tunlid A."/>
            <person name="Henrissat B."/>
            <person name="Grigoriev I.V."/>
            <person name="Hibbett D.S."/>
            <person name="Martin F."/>
            <person name="Nordberg H.P."/>
            <person name="Cantor M.N."/>
            <person name="Hua S.X."/>
        </authorList>
    </citation>
    <scope>NUCLEOTIDE SEQUENCE [LARGE SCALE GENOMIC DNA]</scope>
    <source>
        <strain evidence="2 3">LaAM-08-1</strain>
    </source>
</reference>
<evidence type="ECO:0000313" key="2">
    <source>
        <dbReference type="EMBL" id="KIJ92168.1"/>
    </source>
</evidence>
<proteinExistence type="predicted"/>
<dbReference type="EMBL" id="KN838931">
    <property type="protein sequence ID" value="KIJ92168.1"/>
    <property type="molecule type" value="Genomic_DNA"/>
</dbReference>
<sequence>MKTLFPFFIALVAVIVHATPAIQNDTAVSRCLPCKNGVSIPFCRPCPSTLSSGRCFSTHGGTCGPDATDDKSCPKGSWGCRHICCEEPF</sequence>
<organism evidence="2 3">
    <name type="scientific">Laccaria amethystina LaAM-08-1</name>
    <dbReference type="NCBI Taxonomy" id="1095629"/>
    <lineage>
        <taxon>Eukaryota</taxon>
        <taxon>Fungi</taxon>
        <taxon>Dikarya</taxon>
        <taxon>Basidiomycota</taxon>
        <taxon>Agaricomycotina</taxon>
        <taxon>Agaricomycetes</taxon>
        <taxon>Agaricomycetidae</taxon>
        <taxon>Agaricales</taxon>
        <taxon>Agaricineae</taxon>
        <taxon>Hydnangiaceae</taxon>
        <taxon>Laccaria</taxon>
    </lineage>
</organism>
<name>A0A0C9WUH6_9AGAR</name>
<accession>A0A0C9WUH6</accession>
<evidence type="ECO:0000313" key="3">
    <source>
        <dbReference type="Proteomes" id="UP000054477"/>
    </source>
</evidence>
<keyword evidence="1" id="KW-0732">Signal</keyword>
<dbReference type="HOGENOM" id="CLU_2223710_0_0_1"/>
<protein>
    <submittedName>
        <fullName evidence="2">Uncharacterized protein</fullName>
    </submittedName>
</protein>
<feature type="signal peptide" evidence="1">
    <location>
        <begin position="1"/>
        <end position="18"/>
    </location>
</feature>
<dbReference type="AlphaFoldDB" id="A0A0C9WUH6"/>